<dbReference type="CDD" id="cd00105">
    <property type="entry name" value="KH-I"/>
    <property type="match status" value="1"/>
</dbReference>
<dbReference type="GO" id="GO:0003723">
    <property type="term" value="F:RNA binding"/>
    <property type="evidence" value="ECO:0007669"/>
    <property type="project" value="UniProtKB-UniRule"/>
</dbReference>
<dbReference type="Gene3D" id="3.30.1370.10">
    <property type="entry name" value="K Homology domain, type 1"/>
    <property type="match status" value="1"/>
</dbReference>
<dbReference type="SUPFAM" id="SSF54791">
    <property type="entry name" value="Eukaryotic type KH-domain (KH-domain type I)"/>
    <property type="match status" value="1"/>
</dbReference>
<evidence type="ECO:0000313" key="5">
    <source>
        <dbReference type="Proteomes" id="UP001362999"/>
    </source>
</evidence>
<sequence length="280" mass="29851">MATPAVPQDLYSYCTLLRSKLQRVHDRLDRLEFGDTAASTPRGHAWRFSWDGTRWGSEPSTPAPTPAIIAVGHTAIPLAETLPTAQDAPSRYSCTLVVPDSVVGHIVGRGGKGLHQSHDISGAQLRAYTDKASPLERRVSIRGTDQQIGEALIALGKRFMRKRIRSMKKGPSRLSGDPAPPPPGPVPVLPNASGEPTQVMASPIPTPRPSSTPYAPSAAMLTAIPSPSPRSVAPSPMAIDAIRPERGRRQQTARRGGAVSASDSRIDSQGNLLFRGDPGF</sequence>
<reference evidence="4 5" key="1">
    <citation type="journal article" date="2024" name="J Genomics">
        <title>Draft genome sequencing and assembly of Favolaschia claudopus CIRM-BRFM 2984 isolated from oak limbs.</title>
        <authorList>
            <person name="Navarro D."/>
            <person name="Drula E."/>
            <person name="Chaduli D."/>
            <person name="Cazenave R."/>
            <person name="Ahrendt S."/>
            <person name="Wang J."/>
            <person name="Lipzen A."/>
            <person name="Daum C."/>
            <person name="Barry K."/>
            <person name="Grigoriev I.V."/>
            <person name="Favel A."/>
            <person name="Rosso M.N."/>
            <person name="Martin F."/>
        </authorList>
    </citation>
    <scope>NUCLEOTIDE SEQUENCE [LARGE SCALE GENOMIC DNA]</scope>
    <source>
        <strain evidence="4 5">CIRM-BRFM 2984</strain>
    </source>
</reference>
<dbReference type="AlphaFoldDB" id="A0AAV9ZYE7"/>
<comment type="caution">
    <text evidence="4">The sequence shown here is derived from an EMBL/GenBank/DDBJ whole genome shotgun (WGS) entry which is preliminary data.</text>
</comment>
<dbReference type="Proteomes" id="UP001362999">
    <property type="component" value="Unassembled WGS sequence"/>
</dbReference>
<proteinExistence type="predicted"/>
<keyword evidence="1" id="KW-0694">RNA-binding</keyword>
<organism evidence="4 5">
    <name type="scientific">Favolaschia claudopus</name>
    <dbReference type="NCBI Taxonomy" id="2862362"/>
    <lineage>
        <taxon>Eukaryota</taxon>
        <taxon>Fungi</taxon>
        <taxon>Dikarya</taxon>
        <taxon>Basidiomycota</taxon>
        <taxon>Agaricomycotina</taxon>
        <taxon>Agaricomycetes</taxon>
        <taxon>Agaricomycetidae</taxon>
        <taxon>Agaricales</taxon>
        <taxon>Marasmiineae</taxon>
        <taxon>Mycenaceae</taxon>
        <taxon>Favolaschia</taxon>
    </lineage>
</organism>
<feature type="region of interest" description="Disordered" evidence="2">
    <location>
        <begin position="167"/>
        <end position="280"/>
    </location>
</feature>
<gene>
    <name evidence="4" type="ORF">R3P38DRAFT_3072124</name>
</gene>
<feature type="compositionally biased region" description="Pro residues" evidence="2">
    <location>
        <begin position="178"/>
        <end position="188"/>
    </location>
</feature>
<name>A0AAV9ZYE7_9AGAR</name>
<dbReference type="InterPro" id="IPR004087">
    <property type="entry name" value="KH_dom"/>
</dbReference>
<dbReference type="Pfam" id="PF00013">
    <property type="entry name" value="KH_1"/>
    <property type="match status" value="1"/>
</dbReference>
<accession>A0AAV9ZYE7</accession>
<dbReference type="InterPro" id="IPR036612">
    <property type="entry name" value="KH_dom_type_1_sf"/>
</dbReference>
<evidence type="ECO:0000256" key="2">
    <source>
        <dbReference type="SAM" id="MobiDB-lite"/>
    </source>
</evidence>
<dbReference type="InterPro" id="IPR004088">
    <property type="entry name" value="KH_dom_type_1"/>
</dbReference>
<feature type="compositionally biased region" description="Polar residues" evidence="2">
    <location>
        <begin position="261"/>
        <end position="271"/>
    </location>
</feature>
<feature type="domain" description="K Homology" evidence="3">
    <location>
        <begin position="90"/>
        <end position="160"/>
    </location>
</feature>
<dbReference type="EMBL" id="JAWWNJ010000098">
    <property type="protein sequence ID" value="KAK6996235.1"/>
    <property type="molecule type" value="Genomic_DNA"/>
</dbReference>
<protein>
    <recommendedName>
        <fullName evidence="3">K Homology domain-containing protein</fullName>
    </recommendedName>
</protein>
<dbReference type="SMART" id="SM00322">
    <property type="entry name" value="KH"/>
    <property type="match status" value="1"/>
</dbReference>
<evidence type="ECO:0000259" key="3">
    <source>
        <dbReference type="SMART" id="SM00322"/>
    </source>
</evidence>
<dbReference type="PROSITE" id="PS50084">
    <property type="entry name" value="KH_TYPE_1"/>
    <property type="match status" value="1"/>
</dbReference>
<keyword evidence="5" id="KW-1185">Reference proteome</keyword>
<evidence type="ECO:0000256" key="1">
    <source>
        <dbReference type="PROSITE-ProRule" id="PRU00117"/>
    </source>
</evidence>
<evidence type="ECO:0000313" key="4">
    <source>
        <dbReference type="EMBL" id="KAK6996235.1"/>
    </source>
</evidence>